<feature type="compositionally biased region" description="Low complexity" evidence="5">
    <location>
        <begin position="50"/>
        <end position="59"/>
    </location>
</feature>
<keyword evidence="3 6" id="KW-1133">Transmembrane helix</keyword>
<keyword evidence="10" id="KW-1185">Reference proteome</keyword>
<keyword evidence="7" id="KW-0732">Signal</keyword>
<evidence type="ECO:0000256" key="2">
    <source>
        <dbReference type="ARBA" id="ARBA00022692"/>
    </source>
</evidence>
<feature type="domain" description="Ion transport" evidence="8">
    <location>
        <begin position="216"/>
        <end position="358"/>
    </location>
</feature>
<gene>
    <name evidence="9" type="ORF">TeGR_g5547</name>
</gene>
<feature type="transmembrane region" description="Helical" evidence="6">
    <location>
        <begin position="247"/>
        <end position="266"/>
    </location>
</feature>
<evidence type="ECO:0000256" key="7">
    <source>
        <dbReference type="SAM" id="SignalP"/>
    </source>
</evidence>
<evidence type="ECO:0000256" key="5">
    <source>
        <dbReference type="SAM" id="MobiDB-lite"/>
    </source>
</evidence>
<feature type="transmembrane region" description="Helical" evidence="6">
    <location>
        <begin position="453"/>
        <end position="475"/>
    </location>
</feature>
<dbReference type="Pfam" id="PF00520">
    <property type="entry name" value="Ion_trans"/>
    <property type="match status" value="1"/>
</dbReference>
<feature type="transmembrane region" description="Helical" evidence="6">
    <location>
        <begin position="372"/>
        <end position="389"/>
    </location>
</feature>
<feature type="transmembrane region" description="Helical" evidence="6">
    <location>
        <begin position="216"/>
        <end position="235"/>
    </location>
</feature>
<dbReference type="EMBL" id="BRYB01000559">
    <property type="protein sequence ID" value="GMI32839.1"/>
    <property type="molecule type" value="Genomic_DNA"/>
</dbReference>
<feature type="transmembrane region" description="Helical" evidence="6">
    <location>
        <begin position="134"/>
        <end position="154"/>
    </location>
</feature>
<name>A0ABQ6MUT4_9STRA</name>
<evidence type="ECO:0000256" key="1">
    <source>
        <dbReference type="ARBA" id="ARBA00004141"/>
    </source>
</evidence>
<comment type="subcellular location">
    <subcellularLocation>
        <location evidence="1">Membrane</location>
        <topology evidence="1">Multi-pass membrane protein</topology>
    </subcellularLocation>
</comment>
<dbReference type="Proteomes" id="UP001165060">
    <property type="component" value="Unassembled WGS sequence"/>
</dbReference>
<proteinExistence type="predicted"/>
<keyword evidence="4 6" id="KW-0472">Membrane</keyword>
<feature type="transmembrane region" description="Helical" evidence="6">
    <location>
        <begin position="102"/>
        <end position="122"/>
    </location>
</feature>
<feature type="compositionally biased region" description="Basic residues" evidence="5">
    <location>
        <begin position="39"/>
        <end position="49"/>
    </location>
</feature>
<protein>
    <recommendedName>
        <fullName evidence="8">Ion transport domain-containing protein</fullName>
    </recommendedName>
</protein>
<evidence type="ECO:0000259" key="8">
    <source>
        <dbReference type="Pfam" id="PF00520"/>
    </source>
</evidence>
<sequence>MHTISFLMFLFSILLAMVGMLMAFTKDFAHYSASENQKMGRKTTKKSGRKSSSTNSASKVVPSGGSETDVKESLPPAATTMSLSMVLAMWRTRRYFRLFKLFSLHFAFSVGGAVYLGMSLAGHRRYEKNVLMDAAVWLAAATLFAGLWEVVALWHRAIPRNLSGASSVARDQMNEESERILQSGRGSEGEVGREELERLSGMWEARVLGTMNGTTWMFSILALVIVSVAVAIVQITNDEAEGLFFDVFEYTTFSVFIVELVVRMFCWSRVHPSAGLAGFFNDRYHNLDAAVVLLDIVMIALTISADGAGVDGGAQGLSKGGKAGRLVKLLKGMRFAKLLRVLRVAKVVHALEGKSILHAESRVRKLVAGHQWLFLAWFLVSVVVLPQATGPDNLIGDKLTMLGMFCTITDFCVAMMIICSDVQRMLGDVLGTAAGDNLALFRSADLKRKLTQAGILAIGPPAMLFCLLMTVHPLFEPDASFW</sequence>
<accession>A0ABQ6MUT4</accession>
<dbReference type="SUPFAM" id="SSF81324">
    <property type="entry name" value="Voltage-gated potassium channels"/>
    <property type="match status" value="1"/>
</dbReference>
<feature type="chain" id="PRO_5047089178" description="Ion transport domain-containing protein" evidence="7">
    <location>
        <begin position="24"/>
        <end position="482"/>
    </location>
</feature>
<evidence type="ECO:0000256" key="3">
    <source>
        <dbReference type="ARBA" id="ARBA00022989"/>
    </source>
</evidence>
<evidence type="ECO:0000313" key="10">
    <source>
        <dbReference type="Proteomes" id="UP001165060"/>
    </source>
</evidence>
<feature type="transmembrane region" description="Helical" evidence="6">
    <location>
        <begin position="401"/>
        <end position="419"/>
    </location>
</feature>
<evidence type="ECO:0000256" key="6">
    <source>
        <dbReference type="SAM" id="Phobius"/>
    </source>
</evidence>
<dbReference type="Gene3D" id="1.20.120.350">
    <property type="entry name" value="Voltage-gated potassium channels. Chain C"/>
    <property type="match status" value="1"/>
</dbReference>
<dbReference type="InterPro" id="IPR005821">
    <property type="entry name" value="Ion_trans_dom"/>
</dbReference>
<keyword evidence="2 6" id="KW-0812">Transmembrane</keyword>
<evidence type="ECO:0000256" key="4">
    <source>
        <dbReference type="ARBA" id="ARBA00023136"/>
    </source>
</evidence>
<dbReference type="InterPro" id="IPR027359">
    <property type="entry name" value="Volt_channel_dom_sf"/>
</dbReference>
<reference evidence="9 10" key="1">
    <citation type="journal article" date="2023" name="Commun. Biol.">
        <title>Genome analysis of Parmales, the sister group of diatoms, reveals the evolutionary specialization of diatoms from phago-mixotrophs to photoautotrophs.</title>
        <authorList>
            <person name="Ban H."/>
            <person name="Sato S."/>
            <person name="Yoshikawa S."/>
            <person name="Yamada K."/>
            <person name="Nakamura Y."/>
            <person name="Ichinomiya M."/>
            <person name="Sato N."/>
            <person name="Blanc-Mathieu R."/>
            <person name="Endo H."/>
            <person name="Kuwata A."/>
            <person name="Ogata H."/>
        </authorList>
    </citation>
    <scope>NUCLEOTIDE SEQUENCE [LARGE SCALE GENOMIC DNA]</scope>
</reference>
<evidence type="ECO:0000313" key="9">
    <source>
        <dbReference type="EMBL" id="GMI32839.1"/>
    </source>
</evidence>
<organism evidence="9 10">
    <name type="scientific">Tetraparma gracilis</name>
    <dbReference type="NCBI Taxonomy" id="2962635"/>
    <lineage>
        <taxon>Eukaryota</taxon>
        <taxon>Sar</taxon>
        <taxon>Stramenopiles</taxon>
        <taxon>Ochrophyta</taxon>
        <taxon>Bolidophyceae</taxon>
        <taxon>Parmales</taxon>
        <taxon>Triparmaceae</taxon>
        <taxon>Tetraparma</taxon>
    </lineage>
</organism>
<feature type="region of interest" description="Disordered" evidence="5">
    <location>
        <begin position="39"/>
        <end position="73"/>
    </location>
</feature>
<comment type="caution">
    <text evidence="9">The sequence shown here is derived from an EMBL/GenBank/DDBJ whole genome shotgun (WGS) entry which is preliminary data.</text>
</comment>
<feature type="signal peptide" evidence="7">
    <location>
        <begin position="1"/>
        <end position="23"/>
    </location>
</feature>